<reference evidence="2 3" key="1">
    <citation type="journal article" date="2021" name="Plant Biotechnol. J.">
        <title>Multi-omics assisted identification of the key and species-specific regulatory components of drought-tolerant mechanisms in Gossypium stocksii.</title>
        <authorList>
            <person name="Yu D."/>
            <person name="Ke L."/>
            <person name="Zhang D."/>
            <person name="Wu Y."/>
            <person name="Sun Y."/>
            <person name="Mei J."/>
            <person name="Sun J."/>
            <person name="Sun Y."/>
        </authorList>
    </citation>
    <scope>NUCLEOTIDE SEQUENCE [LARGE SCALE GENOMIC DNA]</scope>
    <source>
        <strain evidence="3">cv. E1</strain>
        <tissue evidence="2">Leaf</tissue>
    </source>
</reference>
<proteinExistence type="predicted"/>
<organism evidence="2 3">
    <name type="scientific">Gossypium stocksii</name>
    <dbReference type="NCBI Taxonomy" id="47602"/>
    <lineage>
        <taxon>Eukaryota</taxon>
        <taxon>Viridiplantae</taxon>
        <taxon>Streptophyta</taxon>
        <taxon>Embryophyta</taxon>
        <taxon>Tracheophyta</taxon>
        <taxon>Spermatophyta</taxon>
        <taxon>Magnoliopsida</taxon>
        <taxon>eudicotyledons</taxon>
        <taxon>Gunneridae</taxon>
        <taxon>Pentapetalae</taxon>
        <taxon>rosids</taxon>
        <taxon>malvids</taxon>
        <taxon>Malvales</taxon>
        <taxon>Malvaceae</taxon>
        <taxon>Malvoideae</taxon>
        <taxon>Gossypium</taxon>
    </lineage>
</organism>
<comment type="caution">
    <text evidence="2">The sequence shown here is derived from an EMBL/GenBank/DDBJ whole genome shotgun (WGS) entry which is preliminary data.</text>
</comment>
<dbReference type="AlphaFoldDB" id="A0A9D3VKD1"/>
<dbReference type="PANTHER" id="PTHR31973">
    <property type="entry name" value="POLYPROTEIN, PUTATIVE-RELATED"/>
    <property type="match status" value="1"/>
</dbReference>
<dbReference type="Pfam" id="PF10551">
    <property type="entry name" value="MULE"/>
    <property type="match status" value="1"/>
</dbReference>
<dbReference type="InterPro" id="IPR018289">
    <property type="entry name" value="MULE_transposase_dom"/>
</dbReference>
<gene>
    <name evidence="2" type="ORF">J1N35_024312</name>
</gene>
<dbReference type="OrthoDB" id="1743623at2759"/>
<protein>
    <recommendedName>
        <fullName evidence="1">MULE transposase domain-containing protein</fullName>
    </recommendedName>
</protein>
<sequence>MLCFKASHRPNLLHMLMYLKSKYLGTSLSATAFDADGGLFPLAFGVVDTENDDSWIWFLSELHKALEMNSEKMPQLTFLSDGQKGMQ</sequence>
<evidence type="ECO:0000313" key="3">
    <source>
        <dbReference type="Proteomes" id="UP000828251"/>
    </source>
</evidence>
<dbReference type="EMBL" id="JAIQCV010000007">
    <property type="protein sequence ID" value="KAH1084551.1"/>
    <property type="molecule type" value="Genomic_DNA"/>
</dbReference>
<evidence type="ECO:0000313" key="2">
    <source>
        <dbReference type="EMBL" id="KAH1084551.1"/>
    </source>
</evidence>
<dbReference type="PANTHER" id="PTHR31973:SF129">
    <property type="entry name" value="SWIM-TYPE DOMAIN-CONTAINING PROTEIN"/>
    <property type="match status" value="1"/>
</dbReference>
<name>A0A9D3VKD1_9ROSI</name>
<dbReference type="Proteomes" id="UP000828251">
    <property type="component" value="Unassembled WGS sequence"/>
</dbReference>
<evidence type="ECO:0000259" key="1">
    <source>
        <dbReference type="Pfam" id="PF10551"/>
    </source>
</evidence>
<accession>A0A9D3VKD1</accession>
<feature type="domain" description="MULE transposase" evidence="1">
    <location>
        <begin position="17"/>
        <end position="87"/>
    </location>
</feature>
<keyword evidence="3" id="KW-1185">Reference proteome</keyword>